<evidence type="ECO:0000313" key="3">
    <source>
        <dbReference type="Proteomes" id="UP000095751"/>
    </source>
</evidence>
<gene>
    <name evidence="2" type="ORF">FRACYDRAFT_250117</name>
</gene>
<evidence type="ECO:0000256" key="1">
    <source>
        <dbReference type="SAM" id="MobiDB-lite"/>
    </source>
</evidence>
<dbReference type="Proteomes" id="UP000095751">
    <property type="component" value="Unassembled WGS sequence"/>
</dbReference>
<feature type="compositionally biased region" description="Acidic residues" evidence="1">
    <location>
        <begin position="148"/>
        <end position="162"/>
    </location>
</feature>
<organism evidence="2 3">
    <name type="scientific">Fragilariopsis cylindrus CCMP1102</name>
    <dbReference type="NCBI Taxonomy" id="635003"/>
    <lineage>
        <taxon>Eukaryota</taxon>
        <taxon>Sar</taxon>
        <taxon>Stramenopiles</taxon>
        <taxon>Ochrophyta</taxon>
        <taxon>Bacillariophyta</taxon>
        <taxon>Bacillariophyceae</taxon>
        <taxon>Bacillariophycidae</taxon>
        <taxon>Bacillariales</taxon>
        <taxon>Bacillariaceae</taxon>
        <taxon>Fragilariopsis</taxon>
    </lineage>
</organism>
<feature type="region of interest" description="Disordered" evidence="1">
    <location>
        <begin position="1"/>
        <end position="88"/>
    </location>
</feature>
<name>A0A1E7ER72_9STRA</name>
<accession>A0A1E7ER72</accession>
<proteinExistence type="predicted"/>
<keyword evidence="3" id="KW-1185">Reference proteome</keyword>
<dbReference type="KEGG" id="fcy:FRACYDRAFT_250117"/>
<reference evidence="2 3" key="1">
    <citation type="submission" date="2016-09" db="EMBL/GenBank/DDBJ databases">
        <title>Extensive genetic diversity and differential bi-allelic expression allows diatom success in the polar Southern Ocean.</title>
        <authorList>
            <consortium name="DOE Joint Genome Institute"/>
            <person name="Mock T."/>
            <person name="Otillar R.P."/>
            <person name="Strauss J."/>
            <person name="Dupont C."/>
            <person name="Frickenhaus S."/>
            <person name="Maumus F."/>
            <person name="Mcmullan M."/>
            <person name="Sanges R."/>
            <person name="Schmutz J."/>
            <person name="Toseland A."/>
            <person name="Valas R."/>
            <person name="Veluchamy A."/>
            <person name="Ward B.J."/>
            <person name="Allen A."/>
            <person name="Barry K."/>
            <person name="Falciatore A."/>
            <person name="Ferrante M."/>
            <person name="Fortunato A.E."/>
            <person name="Gloeckner G."/>
            <person name="Gruber A."/>
            <person name="Hipkin R."/>
            <person name="Janech M."/>
            <person name="Kroth P."/>
            <person name="Leese F."/>
            <person name="Lindquist E."/>
            <person name="Lyon B.R."/>
            <person name="Martin J."/>
            <person name="Mayer C."/>
            <person name="Parker M."/>
            <person name="Quesneville H."/>
            <person name="Raymond J."/>
            <person name="Uhlig C."/>
            <person name="Valentin K.U."/>
            <person name="Worden A.Z."/>
            <person name="Armbrust E.V."/>
            <person name="Bowler C."/>
            <person name="Green B."/>
            <person name="Moulton V."/>
            <person name="Van Oosterhout C."/>
            <person name="Grigoriev I."/>
        </authorList>
    </citation>
    <scope>NUCLEOTIDE SEQUENCE [LARGE SCALE GENOMIC DNA]</scope>
    <source>
        <strain evidence="2 3">CCMP1102</strain>
    </source>
</reference>
<sequence length="462" mass="51312">MKYTSMKVSSSETTDVRSSSYNKKNTDPSSTSKKNKNKAKQLAKFFSAPIRRLYKRGRTTTTAGGGGKNKKDSNTSEQRHQHREIRPTESFDTEDVVISPVSITSLTVGNSFSCIHIQEEYDREQCYDQTHEMVGDCSSYIYIQEREEEQEQGSNIIDDEQLQDNSTGSSPEEWADLGTNSNDFAEMIKDEDEESILMAAVAAVAAQPPVEILGISINCGIEENHHEEDVVSLASSHNSYLQAIESITGSISCNTKEAVGAVMDQSSSIATPGMVSEVEEVDENYKEYHVSFTPSNELYLQAMEGASEKAYLDIERATALALSKINTATSFTASYNKNEVGNKTKNASRVAIAVGYTHNRVLGSLFFVFLIFNWSGNSHQLLDRIQRSVPRDTTISQQHNVIIAGEQSQLSRWIKDPRRKSTWIKDQIIGTTMTNDEVVLKIDKTMHNVACADALPCLANSF</sequence>
<feature type="compositionally biased region" description="Low complexity" evidence="1">
    <location>
        <begin position="8"/>
        <end position="32"/>
    </location>
</feature>
<dbReference type="AlphaFoldDB" id="A0A1E7ER72"/>
<dbReference type="OrthoDB" id="10683057at2759"/>
<feature type="region of interest" description="Disordered" evidence="1">
    <location>
        <begin position="148"/>
        <end position="177"/>
    </location>
</feature>
<evidence type="ECO:0000313" key="2">
    <source>
        <dbReference type="EMBL" id="OEU08324.1"/>
    </source>
</evidence>
<feature type="compositionally biased region" description="Basic and acidic residues" evidence="1">
    <location>
        <begin position="69"/>
        <end position="88"/>
    </location>
</feature>
<protein>
    <submittedName>
        <fullName evidence="2">Uncharacterized protein</fullName>
    </submittedName>
</protein>
<dbReference type="EMBL" id="KV784381">
    <property type="protein sequence ID" value="OEU08324.1"/>
    <property type="molecule type" value="Genomic_DNA"/>
</dbReference>
<dbReference type="InParanoid" id="A0A1E7ER72"/>